<comment type="caution">
    <text evidence="5">The sequence shown here is derived from an EMBL/GenBank/DDBJ whole genome shotgun (WGS) entry which is preliminary data.</text>
</comment>
<organism evidence="5 6">
    <name type="scientific">Gemmobacter lanyuensis</name>
    <dbReference type="NCBI Taxonomy" id="1054497"/>
    <lineage>
        <taxon>Bacteria</taxon>
        <taxon>Pseudomonadati</taxon>
        <taxon>Pseudomonadota</taxon>
        <taxon>Alphaproteobacteria</taxon>
        <taxon>Rhodobacterales</taxon>
        <taxon>Paracoccaceae</taxon>
        <taxon>Gemmobacter</taxon>
    </lineage>
</organism>
<dbReference type="GO" id="GO:0016846">
    <property type="term" value="F:carbon-sulfur lyase activity"/>
    <property type="evidence" value="ECO:0007669"/>
    <property type="project" value="InterPro"/>
</dbReference>
<comment type="similarity">
    <text evidence="1">Belongs to the Gfa family.</text>
</comment>
<reference evidence="5" key="2">
    <citation type="submission" date="2020-09" db="EMBL/GenBank/DDBJ databases">
        <authorList>
            <person name="Sun Q."/>
            <person name="Kim S."/>
        </authorList>
    </citation>
    <scope>NUCLEOTIDE SEQUENCE</scope>
    <source>
        <strain evidence="5">KCTC 23714</strain>
    </source>
</reference>
<dbReference type="PANTHER" id="PTHR28620">
    <property type="entry name" value="CENTROMERE PROTEIN V"/>
    <property type="match status" value="1"/>
</dbReference>
<sequence>MIYTGACHCGEVRFMVEGTISGVMDCNCSICRKTGFLHWLVEPHQLSLQKGEGRLQAYLWGTGIAKHLFCPVCGVAPLRRPRMRPESFSVNVRCLDGVDLAALEIEACDGEALPQPSACR</sequence>
<accession>A0A918MJI4</accession>
<evidence type="ECO:0000256" key="3">
    <source>
        <dbReference type="ARBA" id="ARBA00022833"/>
    </source>
</evidence>
<evidence type="ECO:0000259" key="4">
    <source>
        <dbReference type="PROSITE" id="PS51891"/>
    </source>
</evidence>
<dbReference type="Gene3D" id="2.170.150.70">
    <property type="match status" value="1"/>
</dbReference>
<evidence type="ECO:0000256" key="2">
    <source>
        <dbReference type="ARBA" id="ARBA00022723"/>
    </source>
</evidence>
<dbReference type="SUPFAM" id="SSF51316">
    <property type="entry name" value="Mss4-like"/>
    <property type="match status" value="1"/>
</dbReference>
<dbReference type="Proteomes" id="UP000628984">
    <property type="component" value="Unassembled WGS sequence"/>
</dbReference>
<protein>
    <submittedName>
        <fullName evidence="5">Aldehyde-activating protein</fullName>
    </submittedName>
</protein>
<evidence type="ECO:0000256" key="1">
    <source>
        <dbReference type="ARBA" id="ARBA00005495"/>
    </source>
</evidence>
<dbReference type="InterPro" id="IPR011057">
    <property type="entry name" value="Mss4-like_sf"/>
</dbReference>
<dbReference type="RefSeq" id="WP_189633194.1">
    <property type="nucleotide sequence ID" value="NZ_BMYQ01000003.1"/>
</dbReference>
<dbReference type="EMBL" id="BMYQ01000003">
    <property type="protein sequence ID" value="GGW27226.1"/>
    <property type="molecule type" value="Genomic_DNA"/>
</dbReference>
<gene>
    <name evidence="5" type="ORF">GCM10011452_14600</name>
</gene>
<keyword evidence="2" id="KW-0479">Metal-binding</keyword>
<feature type="domain" description="CENP-V/GFA" evidence="4">
    <location>
        <begin position="3"/>
        <end position="114"/>
    </location>
</feature>
<dbReference type="PANTHER" id="PTHR28620:SF1">
    <property type="entry name" value="CENP-V_GFA DOMAIN-CONTAINING PROTEIN"/>
    <property type="match status" value="1"/>
</dbReference>
<dbReference type="Pfam" id="PF04828">
    <property type="entry name" value="GFA"/>
    <property type="match status" value="1"/>
</dbReference>
<keyword evidence="3" id="KW-0862">Zinc</keyword>
<dbReference type="AlphaFoldDB" id="A0A918MJI4"/>
<reference evidence="5" key="1">
    <citation type="journal article" date="2014" name="Int. J. Syst. Evol. Microbiol.">
        <title>Complete genome sequence of Corynebacterium casei LMG S-19264T (=DSM 44701T), isolated from a smear-ripened cheese.</title>
        <authorList>
            <consortium name="US DOE Joint Genome Institute (JGI-PGF)"/>
            <person name="Walter F."/>
            <person name="Albersmeier A."/>
            <person name="Kalinowski J."/>
            <person name="Ruckert C."/>
        </authorList>
    </citation>
    <scope>NUCLEOTIDE SEQUENCE</scope>
    <source>
        <strain evidence="5">KCTC 23714</strain>
    </source>
</reference>
<keyword evidence="6" id="KW-1185">Reference proteome</keyword>
<dbReference type="PROSITE" id="PS51891">
    <property type="entry name" value="CENP_V_GFA"/>
    <property type="match status" value="1"/>
</dbReference>
<evidence type="ECO:0000313" key="6">
    <source>
        <dbReference type="Proteomes" id="UP000628984"/>
    </source>
</evidence>
<proteinExistence type="inferred from homology"/>
<dbReference type="InterPro" id="IPR006913">
    <property type="entry name" value="CENP-V/GFA"/>
</dbReference>
<name>A0A918MJI4_9RHOB</name>
<evidence type="ECO:0000313" key="5">
    <source>
        <dbReference type="EMBL" id="GGW27226.1"/>
    </source>
</evidence>
<dbReference type="InterPro" id="IPR052355">
    <property type="entry name" value="CENP-V-like"/>
</dbReference>
<dbReference type="GO" id="GO:0046872">
    <property type="term" value="F:metal ion binding"/>
    <property type="evidence" value="ECO:0007669"/>
    <property type="project" value="UniProtKB-KW"/>
</dbReference>